<accession>A0A1W5ZQU3</accession>
<dbReference type="OrthoDB" id="9814427at2"/>
<dbReference type="AlphaFoldDB" id="A0A1W5ZQU3"/>
<sequence length="315" mass="32858">MMKWMKAFGILVFVLFIAACSTDAPGSSSSDGGGDSEEASGDDTTKIGLSISTLNNPFFVSLKDGAEAAAKDAGFEITTVDAQNDPATQVSDIEDLLQQDIDVLLVNPTDSAAIVSAIESANQADVPVITVDRTADGGEVVTHIASDNVAGGEMAGEFIAEQLGDEGKVVELEGIPGASATRERGEGFHNIVDSKDGIEIVANQSANFDRSEGLTVMENILQSTDSIDAVFAHNDEMALGAVQALESKNMLEDVIVVGFDATDDARTAVSEGRMDATVAQQPELIGEEAISAAGKVAKDESVEDFIPVELQLVTE</sequence>
<evidence type="ECO:0000313" key="8">
    <source>
        <dbReference type="Proteomes" id="UP000192527"/>
    </source>
</evidence>
<keyword evidence="3 5" id="KW-0732">Signal</keyword>
<evidence type="ECO:0000256" key="3">
    <source>
        <dbReference type="ARBA" id="ARBA00022729"/>
    </source>
</evidence>
<dbReference type="Proteomes" id="UP000192527">
    <property type="component" value="Chromosome"/>
</dbReference>
<comment type="similarity">
    <text evidence="2">Belongs to the bacterial solute-binding protein 2 family.</text>
</comment>
<dbReference type="KEGG" id="hmn:HM131_01805"/>
<dbReference type="PANTHER" id="PTHR46847">
    <property type="entry name" value="D-ALLOSE-BINDING PERIPLASMIC PROTEIN-RELATED"/>
    <property type="match status" value="1"/>
</dbReference>
<dbReference type="Pfam" id="PF13407">
    <property type="entry name" value="Peripla_BP_4"/>
    <property type="match status" value="1"/>
</dbReference>
<dbReference type="Gene3D" id="3.40.50.2300">
    <property type="match status" value="2"/>
</dbReference>
<proteinExistence type="inferred from homology"/>
<dbReference type="PROSITE" id="PS51257">
    <property type="entry name" value="PROKAR_LIPOPROTEIN"/>
    <property type="match status" value="1"/>
</dbReference>
<dbReference type="NCBIfam" id="NF007936">
    <property type="entry name" value="PRK10653.1"/>
    <property type="match status" value="1"/>
</dbReference>
<dbReference type="RefSeq" id="WP_085027365.1">
    <property type="nucleotide sequence ID" value="NZ_CP020772.1"/>
</dbReference>
<dbReference type="EMBL" id="CP020772">
    <property type="protein sequence ID" value="ARI75637.1"/>
    <property type="molecule type" value="Genomic_DNA"/>
</dbReference>
<evidence type="ECO:0000256" key="2">
    <source>
        <dbReference type="ARBA" id="ARBA00007639"/>
    </source>
</evidence>
<gene>
    <name evidence="7" type="ORF">HM131_01805</name>
</gene>
<feature type="domain" description="Periplasmic binding protein" evidence="6">
    <location>
        <begin position="47"/>
        <end position="299"/>
    </location>
</feature>
<feature type="region of interest" description="Disordered" evidence="4">
    <location>
        <begin position="25"/>
        <end position="44"/>
    </location>
</feature>
<dbReference type="GO" id="GO:0030246">
    <property type="term" value="F:carbohydrate binding"/>
    <property type="evidence" value="ECO:0007669"/>
    <property type="project" value="UniProtKB-ARBA"/>
</dbReference>
<name>A0A1W5ZQU3_9BACI</name>
<dbReference type="PANTHER" id="PTHR46847:SF1">
    <property type="entry name" value="D-ALLOSE-BINDING PERIPLASMIC PROTEIN-RELATED"/>
    <property type="match status" value="1"/>
</dbReference>
<evidence type="ECO:0000259" key="6">
    <source>
        <dbReference type="Pfam" id="PF13407"/>
    </source>
</evidence>
<evidence type="ECO:0000313" key="7">
    <source>
        <dbReference type="EMBL" id="ARI75637.1"/>
    </source>
</evidence>
<dbReference type="STRING" id="402384.HM131_01805"/>
<organism evidence="7 8">
    <name type="scientific">Halobacillus mangrovi</name>
    <dbReference type="NCBI Taxonomy" id="402384"/>
    <lineage>
        <taxon>Bacteria</taxon>
        <taxon>Bacillati</taxon>
        <taxon>Bacillota</taxon>
        <taxon>Bacilli</taxon>
        <taxon>Bacillales</taxon>
        <taxon>Bacillaceae</taxon>
        <taxon>Halobacillus</taxon>
    </lineage>
</organism>
<dbReference type="InterPro" id="IPR025997">
    <property type="entry name" value="SBP_2_dom"/>
</dbReference>
<evidence type="ECO:0000256" key="4">
    <source>
        <dbReference type="SAM" id="MobiDB-lite"/>
    </source>
</evidence>
<evidence type="ECO:0000256" key="5">
    <source>
        <dbReference type="SAM" id="SignalP"/>
    </source>
</evidence>
<keyword evidence="8" id="KW-1185">Reference proteome</keyword>
<feature type="chain" id="PRO_5039317839" evidence="5">
    <location>
        <begin position="25"/>
        <end position="315"/>
    </location>
</feature>
<dbReference type="InterPro" id="IPR028082">
    <property type="entry name" value="Peripla_BP_I"/>
</dbReference>
<evidence type="ECO:0000256" key="1">
    <source>
        <dbReference type="ARBA" id="ARBA00004196"/>
    </source>
</evidence>
<dbReference type="SUPFAM" id="SSF53822">
    <property type="entry name" value="Periplasmic binding protein-like I"/>
    <property type="match status" value="1"/>
</dbReference>
<reference evidence="7 8" key="1">
    <citation type="submission" date="2017-04" db="EMBL/GenBank/DDBJ databases">
        <title>The whole genome sequencing and assembly of Halobacillus mangrovi strain.</title>
        <authorList>
            <person name="Lee S.-J."/>
            <person name="Park M.-K."/>
            <person name="Kim J.-Y."/>
            <person name="Lee Y.-J."/>
            <person name="Yi H."/>
            <person name="Bahn Y.-S."/>
            <person name="Kim J.F."/>
            <person name="Lee D.-W."/>
        </authorList>
    </citation>
    <scope>NUCLEOTIDE SEQUENCE [LARGE SCALE GENOMIC DNA]</scope>
    <source>
        <strain evidence="7 8">KTB 131</strain>
    </source>
</reference>
<dbReference type="GO" id="GO:0030313">
    <property type="term" value="C:cell envelope"/>
    <property type="evidence" value="ECO:0007669"/>
    <property type="project" value="UniProtKB-SubCell"/>
</dbReference>
<feature type="signal peptide" evidence="5">
    <location>
        <begin position="1"/>
        <end position="24"/>
    </location>
</feature>
<dbReference type="CDD" id="cd06323">
    <property type="entry name" value="PBP1_ribose_binding"/>
    <property type="match status" value="1"/>
</dbReference>
<protein>
    <submittedName>
        <fullName evidence="7">D-ribose ABC transporter substrate-binding protein RbsB</fullName>
    </submittedName>
</protein>
<comment type="subcellular location">
    <subcellularLocation>
        <location evidence="1">Cell envelope</location>
    </subcellularLocation>
</comment>